<dbReference type="EMBL" id="GG663737">
    <property type="protein sequence ID" value="EEH59108.1"/>
    <property type="molecule type" value="Genomic_DNA"/>
</dbReference>
<protein>
    <submittedName>
        <fullName evidence="2">Predicted protein</fullName>
    </submittedName>
</protein>
<dbReference type="RefSeq" id="XP_003057463.1">
    <property type="nucleotide sequence ID" value="XM_003057417.1"/>
</dbReference>
<feature type="region of interest" description="Disordered" evidence="1">
    <location>
        <begin position="1"/>
        <end position="20"/>
    </location>
</feature>
<dbReference type="OMA" id="AKFRADY"/>
<name>C1MMU1_MICPC</name>
<dbReference type="OrthoDB" id="10521278at2759"/>
<dbReference type="GeneID" id="9682902"/>
<reference evidence="2 3" key="1">
    <citation type="journal article" date="2009" name="Science">
        <title>Green evolution and dynamic adaptations revealed by genomes of the marine picoeukaryotes Micromonas.</title>
        <authorList>
            <person name="Worden A.Z."/>
            <person name="Lee J.H."/>
            <person name="Mock T."/>
            <person name="Rouze P."/>
            <person name="Simmons M.P."/>
            <person name="Aerts A.L."/>
            <person name="Allen A.E."/>
            <person name="Cuvelier M.L."/>
            <person name="Derelle E."/>
            <person name="Everett M.V."/>
            <person name="Foulon E."/>
            <person name="Grimwood J."/>
            <person name="Gundlach H."/>
            <person name="Henrissat B."/>
            <person name="Napoli C."/>
            <person name="McDonald S.M."/>
            <person name="Parker M.S."/>
            <person name="Rombauts S."/>
            <person name="Salamov A."/>
            <person name="Von Dassow P."/>
            <person name="Badger J.H."/>
            <person name="Coutinho P.M."/>
            <person name="Demir E."/>
            <person name="Dubchak I."/>
            <person name="Gentemann C."/>
            <person name="Eikrem W."/>
            <person name="Gready J.E."/>
            <person name="John U."/>
            <person name="Lanier W."/>
            <person name="Lindquist E.A."/>
            <person name="Lucas S."/>
            <person name="Mayer K.F."/>
            <person name="Moreau H."/>
            <person name="Not F."/>
            <person name="Otillar R."/>
            <person name="Panaud O."/>
            <person name="Pangilinan J."/>
            <person name="Paulsen I."/>
            <person name="Piegu B."/>
            <person name="Poliakov A."/>
            <person name="Robbens S."/>
            <person name="Schmutz J."/>
            <person name="Toulza E."/>
            <person name="Wyss T."/>
            <person name="Zelensky A."/>
            <person name="Zhou K."/>
            <person name="Armbrust E.V."/>
            <person name="Bhattacharya D."/>
            <person name="Goodenough U.W."/>
            <person name="Van de Peer Y."/>
            <person name="Grigoriev I.V."/>
        </authorList>
    </citation>
    <scope>NUCLEOTIDE SEQUENCE [LARGE SCALE GENOMIC DNA]</scope>
    <source>
        <strain evidence="2 3">CCMP1545</strain>
    </source>
</reference>
<dbReference type="AlphaFoldDB" id="C1MMU1"/>
<dbReference type="KEGG" id="mpp:MICPUCDRAFT_32560"/>
<organism evidence="3">
    <name type="scientific">Micromonas pusilla (strain CCMP1545)</name>
    <name type="common">Picoplanktonic green alga</name>
    <dbReference type="NCBI Taxonomy" id="564608"/>
    <lineage>
        <taxon>Eukaryota</taxon>
        <taxon>Viridiplantae</taxon>
        <taxon>Chlorophyta</taxon>
        <taxon>Mamiellophyceae</taxon>
        <taxon>Mamiellales</taxon>
        <taxon>Mamiellaceae</taxon>
        <taxon>Micromonas</taxon>
    </lineage>
</organism>
<sequence length="194" mass="21145">MSQDANPKQHNGHGHIQPVRGQAVQGVAAPDAEEVMARVDVPDDGGTALRGYDVVSYETGAPVKGDSAHEVFTENVRWGRVRYVFSSAENAAKFKAGHLHDYAPAYGGFCATGVSHGELWHADPTIFKIFNDKLYIFCCPAAKAHFDNSTEPSIAAATKTWNAWTKTPVDFANKARSLSRRSPHDRVRAVRAVP</sequence>
<dbReference type="Proteomes" id="UP000001876">
    <property type="component" value="Unassembled WGS sequence"/>
</dbReference>
<evidence type="ECO:0000313" key="3">
    <source>
        <dbReference type="Proteomes" id="UP000001876"/>
    </source>
</evidence>
<keyword evidence="3" id="KW-1185">Reference proteome</keyword>
<accession>C1MMU1</accession>
<proteinExistence type="predicted"/>
<evidence type="ECO:0000313" key="2">
    <source>
        <dbReference type="EMBL" id="EEH59108.1"/>
    </source>
</evidence>
<gene>
    <name evidence="2" type="ORF">MICPUCDRAFT_32560</name>
</gene>
<evidence type="ECO:0000256" key="1">
    <source>
        <dbReference type="SAM" id="MobiDB-lite"/>
    </source>
</evidence>
<dbReference type="NCBIfam" id="NF041384">
    <property type="entry name" value="YHS_seleno_dom"/>
    <property type="match status" value="1"/>
</dbReference>